<reference evidence="2" key="2">
    <citation type="submission" date="2020-08" db="EMBL/GenBank/DDBJ databases">
        <title>Plant Genome Project.</title>
        <authorList>
            <person name="Zhang R.-G."/>
        </authorList>
    </citation>
    <scope>NUCLEOTIDE SEQUENCE</scope>
    <source>
        <strain evidence="2">Huo1</strain>
        <tissue evidence="2">Leaf</tissue>
    </source>
</reference>
<organism evidence="2">
    <name type="scientific">Salvia splendens</name>
    <name type="common">Scarlet sage</name>
    <dbReference type="NCBI Taxonomy" id="180675"/>
    <lineage>
        <taxon>Eukaryota</taxon>
        <taxon>Viridiplantae</taxon>
        <taxon>Streptophyta</taxon>
        <taxon>Embryophyta</taxon>
        <taxon>Tracheophyta</taxon>
        <taxon>Spermatophyta</taxon>
        <taxon>Magnoliopsida</taxon>
        <taxon>eudicotyledons</taxon>
        <taxon>Gunneridae</taxon>
        <taxon>Pentapetalae</taxon>
        <taxon>asterids</taxon>
        <taxon>lamiids</taxon>
        <taxon>Lamiales</taxon>
        <taxon>Lamiaceae</taxon>
        <taxon>Nepetoideae</taxon>
        <taxon>Mentheae</taxon>
        <taxon>Salviinae</taxon>
        <taxon>Salvia</taxon>
        <taxon>Salvia subgen. Calosphace</taxon>
        <taxon>core Calosphace</taxon>
    </lineage>
</organism>
<dbReference type="Proteomes" id="UP000298416">
    <property type="component" value="Unassembled WGS sequence"/>
</dbReference>
<dbReference type="AlphaFoldDB" id="A0A8X8Z0Y9"/>
<dbReference type="EMBL" id="PNBA02000021">
    <property type="protein sequence ID" value="KAG6387388.1"/>
    <property type="molecule type" value="Genomic_DNA"/>
</dbReference>
<evidence type="ECO:0000256" key="1">
    <source>
        <dbReference type="SAM" id="MobiDB-lite"/>
    </source>
</evidence>
<accession>A0A8X8Z0Y9</accession>
<evidence type="ECO:0000313" key="3">
    <source>
        <dbReference type="Proteomes" id="UP000298416"/>
    </source>
</evidence>
<gene>
    <name evidence="2" type="ORF">SASPL_152575</name>
</gene>
<evidence type="ECO:0000313" key="2">
    <source>
        <dbReference type="EMBL" id="KAG6387388.1"/>
    </source>
</evidence>
<protein>
    <recommendedName>
        <fullName evidence="4">Myb/SANT-like domain-containing protein</fullName>
    </recommendedName>
</protein>
<comment type="caution">
    <text evidence="2">The sequence shown here is derived from an EMBL/GenBank/DDBJ whole genome shotgun (WGS) entry which is preliminary data.</text>
</comment>
<feature type="region of interest" description="Disordered" evidence="1">
    <location>
        <begin position="1"/>
        <end position="30"/>
    </location>
</feature>
<evidence type="ECO:0008006" key="4">
    <source>
        <dbReference type="Google" id="ProtNLM"/>
    </source>
</evidence>
<name>A0A8X8Z0Y9_SALSN</name>
<proteinExistence type="predicted"/>
<keyword evidence="3" id="KW-1185">Reference proteome</keyword>
<reference evidence="2" key="1">
    <citation type="submission" date="2018-01" db="EMBL/GenBank/DDBJ databases">
        <authorList>
            <person name="Mao J.F."/>
        </authorList>
    </citation>
    <scope>NUCLEOTIDE SEQUENCE</scope>
    <source>
        <strain evidence="2">Huo1</strain>
        <tissue evidence="2">Leaf</tissue>
    </source>
</reference>
<sequence length="375" mass="41377">MASQQIGVSEGDGSPIPEDNDSNDLSTNKNVKSDRSRRIWSVREEEILMATLKELAANGWKSDNRFCACYLVRAREAIKREFSKTDILPNPHIYSKITTWKRNHGSLMMMLNHCGIGFNSNGDYKIECDDEHCAQFVKAAANYTFVVDFNLGNKSWPQIEDWKEIFGKDRADGEWGIDVGATVGKIYGEKDDLPDDAGTSHPMTFKELFPDEVFPDGVLPEMVDESQSVTEGSVGGAGGVAGAGFGARPGQGAVAGAVSGSGSGAGMKMQKKVLKKRKIDDKMDGVLTLMGQIHTDTNERLKEISSTIGYEFDLSTKRTEVFIQLKGIPRLTLKQQLYISKKLVKEPELLDLFRGLPEAARAAFFFDLLEIDGML</sequence>
<dbReference type="PANTHER" id="PTHR46250">
    <property type="entry name" value="MYB/SANT-LIKE DNA-BINDING DOMAIN PROTEIN-RELATED"/>
    <property type="match status" value="1"/>
</dbReference>